<name>A0A6C0IRG3_9ZZZZ</name>
<proteinExistence type="predicted"/>
<evidence type="ECO:0000313" key="1">
    <source>
        <dbReference type="EMBL" id="QHT95095.1"/>
    </source>
</evidence>
<dbReference type="AlphaFoldDB" id="A0A6C0IRG3"/>
<accession>A0A6C0IRG3</accession>
<protein>
    <submittedName>
        <fullName evidence="1">Uncharacterized protein</fullName>
    </submittedName>
</protein>
<organism evidence="1">
    <name type="scientific">viral metagenome</name>
    <dbReference type="NCBI Taxonomy" id="1070528"/>
    <lineage>
        <taxon>unclassified sequences</taxon>
        <taxon>metagenomes</taxon>
        <taxon>organismal metagenomes</taxon>
    </lineage>
</organism>
<reference evidence="1" key="1">
    <citation type="journal article" date="2020" name="Nature">
        <title>Giant virus diversity and host interactions through global metagenomics.</title>
        <authorList>
            <person name="Schulz F."/>
            <person name="Roux S."/>
            <person name="Paez-Espino D."/>
            <person name="Jungbluth S."/>
            <person name="Walsh D.A."/>
            <person name="Denef V.J."/>
            <person name="McMahon K.D."/>
            <person name="Konstantinidis K.T."/>
            <person name="Eloe-Fadrosh E.A."/>
            <person name="Kyrpides N.C."/>
            <person name="Woyke T."/>
        </authorList>
    </citation>
    <scope>NUCLEOTIDE SEQUENCE</scope>
    <source>
        <strain evidence="1">GVMAG-M-3300024261-37</strain>
    </source>
</reference>
<dbReference type="EMBL" id="MN740234">
    <property type="protein sequence ID" value="QHT95095.1"/>
    <property type="molecule type" value="Genomic_DNA"/>
</dbReference>
<sequence length="125" mass="14987">MNLESIHSKDKDANINNTKNAKVILRNWCKMLTLDHHKFALLDNTNHCYYIYEKKYNEIKPHHFNGNTLFNSNKFIQNNENDIIFENNNYKIILIGENLKKKQRDIINKNIKSCLKKKKAIYIEF</sequence>